<dbReference type="PANTHER" id="PTHR43280:SF32">
    <property type="entry name" value="TRANSCRIPTIONAL REGULATORY PROTEIN"/>
    <property type="match status" value="1"/>
</dbReference>
<dbReference type="SUPFAM" id="SSF46689">
    <property type="entry name" value="Homeodomain-like"/>
    <property type="match status" value="1"/>
</dbReference>
<name>A0A6A7Y8T1_9HYPH</name>
<feature type="domain" description="HTH araC/xylS-type" evidence="4">
    <location>
        <begin position="193"/>
        <end position="291"/>
    </location>
</feature>
<evidence type="ECO:0000256" key="2">
    <source>
        <dbReference type="ARBA" id="ARBA00023125"/>
    </source>
</evidence>
<dbReference type="GO" id="GO:0003700">
    <property type="term" value="F:DNA-binding transcription factor activity"/>
    <property type="evidence" value="ECO:0007669"/>
    <property type="project" value="InterPro"/>
</dbReference>
<dbReference type="InterPro" id="IPR018060">
    <property type="entry name" value="HTH_AraC"/>
</dbReference>
<dbReference type="Pfam" id="PF12833">
    <property type="entry name" value="HTH_18"/>
    <property type="match status" value="1"/>
</dbReference>
<keyword evidence="6" id="KW-1185">Reference proteome</keyword>
<dbReference type="AlphaFoldDB" id="A0A6A7Y8T1"/>
<sequence>MSPSHAFPAPTPSRSAPSGTAAVVATRIDAALAQRTWSLAPTDRPRRCHVFLISAGRALYRETSGTDHDLAGPALLWLPASAHGEVRLAAGGSGLNAAIAEDLVWRSIGGSPVGSGLRPLLDQAAIAPAERIAAQLPELSALILALVRESRDPQPGGSAMVELYVGLVLLHLWRAAGLAAATGLRGTGATTLQRFRQLVELHYRENLRIDEFAGMLGVTRAHLHDACLRATGRTPLALMHDRLLEEARLRLEQTDLPVEQIAYGLGFRDAAYFNRFFKRLTGTTPGAYRTGLSRSVRADAPSSFAAWP</sequence>
<keyword evidence="3" id="KW-0804">Transcription</keyword>
<dbReference type="Proteomes" id="UP000332515">
    <property type="component" value="Unassembled WGS sequence"/>
</dbReference>
<keyword evidence="2" id="KW-0238">DNA-binding</keyword>
<proteinExistence type="predicted"/>
<dbReference type="PRINTS" id="PR00032">
    <property type="entry name" value="HTHARAC"/>
</dbReference>
<accession>A0A6A7Y8T1</accession>
<evidence type="ECO:0000313" key="5">
    <source>
        <dbReference type="EMBL" id="MQT15135.1"/>
    </source>
</evidence>
<organism evidence="5 6">
    <name type="scientific">Segnochrobactrum spirostomi</name>
    <dbReference type="NCBI Taxonomy" id="2608987"/>
    <lineage>
        <taxon>Bacteria</taxon>
        <taxon>Pseudomonadati</taxon>
        <taxon>Pseudomonadota</taxon>
        <taxon>Alphaproteobacteria</taxon>
        <taxon>Hyphomicrobiales</taxon>
        <taxon>Segnochrobactraceae</taxon>
        <taxon>Segnochrobactrum</taxon>
    </lineage>
</organism>
<dbReference type="InterPro" id="IPR020449">
    <property type="entry name" value="Tscrpt_reg_AraC-type_HTH"/>
</dbReference>
<dbReference type="EMBL" id="VWNA01000003">
    <property type="protein sequence ID" value="MQT15135.1"/>
    <property type="molecule type" value="Genomic_DNA"/>
</dbReference>
<gene>
    <name evidence="5" type="ORF">F0357_21240</name>
</gene>
<evidence type="ECO:0000256" key="3">
    <source>
        <dbReference type="ARBA" id="ARBA00023163"/>
    </source>
</evidence>
<keyword evidence="1" id="KW-0805">Transcription regulation</keyword>
<protein>
    <submittedName>
        <fullName evidence="5">Helix-turn-helix domain-containing protein</fullName>
    </submittedName>
</protein>
<evidence type="ECO:0000313" key="6">
    <source>
        <dbReference type="Proteomes" id="UP000332515"/>
    </source>
</evidence>
<dbReference type="InterPro" id="IPR009057">
    <property type="entry name" value="Homeodomain-like_sf"/>
</dbReference>
<dbReference type="PROSITE" id="PS01124">
    <property type="entry name" value="HTH_ARAC_FAMILY_2"/>
    <property type="match status" value="1"/>
</dbReference>
<dbReference type="RefSeq" id="WP_153489598.1">
    <property type="nucleotide sequence ID" value="NZ_VWNA01000003.1"/>
</dbReference>
<dbReference type="SMART" id="SM00342">
    <property type="entry name" value="HTH_ARAC"/>
    <property type="match status" value="1"/>
</dbReference>
<evidence type="ECO:0000256" key="1">
    <source>
        <dbReference type="ARBA" id="ARBA00023015"/>
    </source>
</evidence>
<comment type="caution">
    <text evidence="5">The sequence shown here is derived from an EMBL/GenBank/DDBJ whole genome shotgun (WGS) entry which is preliminary data.</text>
</comment>
<evidence type="ECO:0000259" key="4">
    <source>
        <dbReference type="PROSITE" id="PS01124"/>
    </source>
</evidence>
<dbReference type="Gene3D" id="1.10.10.60">
    <property type="entry name" value="Homeodomain-like"/>
    <property type="match status" value="1"/>
</dbReference>
<dbReference type="PANTHER" id="PTHR43280">
    <property type="entry name" value="ARAC-FAMILY TRANSCRIPTIONAL REGULATOR"/>
    <property type="match status" value="1"/>
</dbReference>
<dbReference type="GO" id="GO:0043565">
    <property type="term" value="F:sequence-specific DNA binding"/>
    <property type="evidence" value="ECO:0007669"/>
    <property type="project" value="InterPro"/>
</dbReference>
<reference evidence="5 6" key="1">
    <citation type="submission" date="2019-09" db="EMBL/GenBank/DDBJ databases">
        <title>Segnochrobactrum spirostomi gen. nov., sp. nov., isolated from the ciliate Spirostomum cf. yagiui and description of a novel family, Segnochrobactraceae fam. nov. within the order Rhizobiales of the class Alphaproteobacteria.</title>
        <authorList>
            <person name="Akter S."/>
            <person name="Shazib S.U.A."/>
            <person name="Shin M.K."/>
        </authorList>
    </citation>
    <scope>NUCLEOTIDE SEQUENCE [LARGE SCALE GENOMIC DNA]</scope>
    <source>
        <strain evidence="5 6">Sp-1</strain>
    </source>
</reference>